<dbReference type="PANTHER" id="PTHR37169:SF1">
    <property type="entry name" value="CRISPR SYSTEM ENDORIBONUCLEASE CSX1"/>
    <property type="match status" value="1"/>
</dbReference>
<organism evidence="2">
    <name type="scientific">Staphylothermus marinus</name>
    <dbReference type="NCBI Taxonomy" id="2280"/>
    <lineage>
        <taxon>Archaea</taxon>
        <taxon>Thermoproteota</taxon>
        <taxon>Thermoprotei</taxon>
        <taxon>Desulfurococcales</taxon>
        <taxon>Desulfurococcaceae</taxon>
        <taxon>Staphylothermus</taxon>
    </lineage>
</organism>
<proteinExistence type="predicted"/>
<dbReference type="InterPro" id="IPR053857">
    <property type="entry name" value="Csx1_CARF"/>
</dbReference>
<gene>
    <name evidence="2" type="ORF">ENU20_00035</name>
</gene>
<sequence>MKDNVLIVSVWGYPPQWAKYKYTVHIEHPAHKDIGKSECESCCTTLALINHLLKKYEVKTIVFGADTVVDPSKTDDIRREALSQYNEWLEELIKESSCSCCVHERKSPIEISVLPGIGHYYGWHFKASIDNVFVQAFNKIFNEMMNRSYKWIFLDLTHGLNYLLVAVLYATVANAVLFDMEDRLMIVNSEPARAGDKRCIEIKDIRDIRREEVESLSILDVSRLQVAVSLIRSLLALKYFQPLQLGRLLKEISLTEQELEELEKTLLFFTLLSNTIVGPTFINSYVLDSNGIEEPLYTAICRDYEKLQDISIADEFIPKKNSCSKIIEYDSTKIFIVIPKALRKIVGDVCRELIANEGDKYLVKYLGNVGKYYRDVSKSIHNNLIVENTKEDLGKIIEFVVNNKDYLVKCFSSKDLISIKDAEIEINNVLYKAINSKSMDDLNEITNEIKNGEISCEELYNKLIINNVKTDLDEERRKITASGRDSNINRILRNMCAHAGLEYTSLRKVVINADKKDIVKIVYDKNILFKILKDDRFVILKRKKQ</sequence>
<dbReference type="EMBL" id="DTBP01000001">
    <property type="protein sequence ID" value="HGQ73466.1"/>
    <property type="molecule type" value="Genomic_DNA"/>
</dbReference>
<evidence type="ECO:0000313" key="2">
    <source>
        <dbReference type="EMBL" id="HGQ73466.1"/>
    </source>
</evidence>
<dbReference type="InterPro" id="IPR052875">
    <property type="entry name" value="CRISPR_assoc_ribonuclease"/>
</dbReference>
<name>A0A7C4JKM9_STAMA</name>
<feature type="domain" description="CRISPR system endoribonuclease Csx1 CARF" evidence="1">
    <location>
        <begin position="6"/>
        <end position="191"/>
    </location>
</feature>
<dbReference type="NCBIfam" id="TIGR01897">
    <property type="entry name" value="cas_MJ1666"/>
    <property type="match status" value="1"/>
</dbReference>
<comment type="caution">
    <text evidence="2">The sequence shown here is derived from an EMBL/GenBank/DDBJ whole genome shotgun (WGS) entry which is preliminary data.</text>
</comment>
<dbReference type="AlphaFoldDB" id="A0A7C4JKM9"/>
<reference evidence="2" key="1">
    <citation type="journal article" date="2020" name="mSystems">
        <title>Genome- and Community-Level Interaction Insights into Carbon Utilization and Element Cycling Functions of Hydrothermarchaeota in Hydrothermal Sediment.</title>
        <authorList>
            <person name="Zhou Z."/>
            <person name="Liu Y."/>
            <person name="Xu W."/>
            <person name="Pan J."/>
            <person name="Luo Z.H."/>
            <person name="Li M."/>
        </authorList>
    </citation>
    <scope>NUCLEOTIDE SEQUENCE [LARGE SCALE GENOMIC DNA]</scope>
    <source>
        <strain evidence="2">SpSt-648</strain>
    </source>
</reference>
<dbReference type="Pfam" id="PF22230">
    <property type="entry name" value="Csx1_CARF"/>
    <property type="match status" value="1"/>
</dbReference>
<dbReference type="SUPFAM" id="SSF160980">
    <property type="entry name" value="SSO1389-like"/>
    <property type="match status" value="1"/>
</dbReference>
<protein>
    <submittedName>
        <fullName evidence="2">TIGR01897 family CRISPR-associated protein</fullName>
    </submittedName>
</protein>
<dbReference type="InterPro" id="IPR010171">
    <property type="entry name" value="CRISPR_Csx1"/>
</dbReference>
<dbReference type="Gene3D" id="3.40.50.10640">
    <property type="entry name" value="SSO1389-like"/>
    <property type="match status" value="1"/>
</dbReference>
<evidence type="ECO:0000259" key="1">
    <source>
        <dbReference type="Pfam" id="PF22230"/>
    </source>
</evidence>
<dbReference type="PANTHER" id="PTHR37169">
    <property type="entry name" value="CRISPR SYSTEM ENDORIBONUCLEASE CSX1-RELATED"/>
    <property type="match status" value="1"/>
</dbReference>
<accession>A0A7C4JKM9</accession>